<reference evidence="5 6" key="1">
    <citation type="submission" date="2018-05" db="EMBL/GenBank/DDBJ databases">
        <title>Abyssibacter profundi OUC007T gen. nov., sp. nov, a marine bacterium isolated from seawater of the Mariana Trench.</title>
        <authorList>
            <person name="Zhou S."/>
        </authorList>
    </citation>
    <scope>NUCLEOTIDE SEQUENCE [LARGE SCALE GENOMIC DNA]</scope>
    <source>
        <strain evidence="5 6">OUC007</strain>
    </source>
</reference>
<dbReference type="InterPro" id="IPR002347">
    <property type="entry name" value="SDR_fam"/>
</dbReference>
<dbReference type="Pfam" id="PF00106">
    <property type="entry name" value="adh_short"/>
    <property type="match status" value="1"/>
</dbReference>
<dbReference type="PRINTS" id="PR00081">
    <property type="entry name" value="GDHRDH"/>
</dbReference>
<comment type="caution">
    <text evidence="5">The sequence shown here is derived from an EMBL/GenBank/DDBJ whole genome shotgun (WGS) entry which is preliminary data.</text>
</comment>
<gene>
    <name evidence="5" type="ORF">DEH80_06320</name>
</gene>
<dbReference type="Gene3D" id="3.40.50.720">
    <property type="entry name" value="NAD(P)-binding Rossmann-like Domain"/>
    <property type="match status" value="1"/>
</dbReference>
<dbReference type="PANTHER" id="PTHR44196:SF1">
    <property type="entry name" value="DEHYDROGENASE_REDUCTASE SDR FAMILY MEMBER 7B"/>
    <property type="match status" value="1"/>
</dbReference>
<evidence type="ECO:0000256" key="3">
    <source>
        <dbReference type="RuleBase" id="RU000363"/>
    </source>
</evidence>
<protein>
    <submittedName>
        <fullName evidence="5">Short-chain dehydrogenase</fullName>
    </submittedName>
</protein>
<dbReference type="InterPro" id="IPR057326">
    <property type="entry name" value="KR_dom"/>
</dbReference>
<dbReference type="Proteomes" id="UP000251800">
    <property type="component" value="Unassembled WGS sequence"/>
</dbReference>
<keyword evidence="2" id="KW-0560">Oxidoreductase</keyword>
<dbReference type="PRINTS" id="PR00080">
    <property type="entry name" value="SDRFAMILY"/>
</dbReference>
<dbReference type="SMART" id="SM00822">
    <property type="entry name" value="PKS_KR"/>
    <property type="match status" value="1"/>
</dbReference>
<evidence type="ECO:0000256" key="2">
    <source>
        <dbReference type="ARBA" id="ARBA00023002"/>
    </source>
</evidence>
<dbReference type="GO" id="GO:0016491">
    <property type="term" value="F:oxidoreductase activity"/>
    <property type="evidence" value="ECO:0007669"/>
    <property type="project" value="UniProtKB-KW"/>
</dbReference>
<proteinExistence type="inferred from homology"/>
<organism evidence="5 6">
    <name type="scientific">Abyssibacter profundi</name>
    <dbReference type="NCBI Taxonomy" id="2182787"/>
    <lineage>
        <taxon>Bacteria</taxon>
        <taxon>Pseudomonadati</taxon>
        <taxon>Pseudomonadota</taxon>
        <taxon>Gammaproteobacteria</taxon>
        <taxon>Chromatiales</taxon>
        <taxon>Oceanococcaceae</taxon>
        <taxon>Abyssibacter</taxon>
    </lineage>
</organism>
<evidence type="ECO:0000313" key="5">
    <source>
        <dbReference type="EMBL" id="PWN56448.1"/>
    </source>
</evidence>
<keyword evidence="6" id="KW-1185">Reference proteome</keyword>
<dbReference type="InterPro" id="IPR036291">
    <property type="entry name" value="NAD(P)-bd_dom_sf"/>
</dbReference>
<dbReference type="SUPFAM" id="SSF51735">
    <property type="entry name" value="NAD(P)-binding Rossmann-fold domains"/>
    <property type="match status" value="1"/>
</dbReference>
<evidence type="ECO:0000256" key="1">
    <source>
        <dbReference type="ARBA" id="ARBA00006484"/>
    </source>
</evidence>
<accession>A0A363ULZ0</accession>
<dbReference type="PANTHER" id="PTHR44196">
    <property type="entry name" value="DEHYDROGENASE/REDUCTASE SDR FAMILY MEMBER 7B"/>
    <property type="match status" value="1"/>
</dbReference>
<sequence>MTAESTPFVSLITGAASGLGWEITQRLYSRGDTVVLVDMNAELLATRERELGASQRVITCCGDLTQATFRRDVVQIVEQQAGRLDCLINNAGITHRSPVRSTQLDVFDRVMAVDWQAPVALTHHCLPMLEEARGIIVNVGSMASWMPVPGRAAYCAAKAAMAQFFEVLRLEMEPRGVRVLNVYPSFLDTPIEHNALGPDGKPASHRRSMVGKMRGADWMAERILQAMEGGRPWIFGDRISQLGSVLWRIWPRQYLRSVRKRFASEIAR</sequence>
<dbReference type="AlphaFoldDB" id="A0A363ULZ0"/>
<dbReference type="GO" id="GO:0016020">
    <property type="term" value="C:membrane"/>
    <property type="evidence" value="ECO:0007669"/>
    <property type="project" value="TreeGrafter"/>
</dbReference>
<comment type="similarity">
    <text evidence="1 3">Belongs to the short-chain dehydrogenases/reductases (SDR) family.</text>
</comment>
<dbReference type="InterPro" id="IPR020904">
    <property type="entry name" value="Sc_DH/Rdtase_CS"/>
</dbReference>
<name>A0A363ULZ0_9GAMM</name>
<evidence type="ECO:0000259" key="4">
    <source>
        <dbReference type="SMART" id="SM00822"/>
    </source>
</evidence>
<dbReference type="PROSITE" id="PS00061">
    <property type="entry name" value="ADH_SHORT"/>
    <property type="match status" value="1"/>
</dbReference>
<feature type="domain" description="Ketoreductase" evidence="4">
    <location>
        <begin position="9"/>
        <end position="189"/>
    </location>
</feature>
<dbReference type="RefSeq" id="WP_109719642.1">
    <property type="nucleotide sequence ID" value="NZ_QEQK01000005.1"/>
</dbReference>
<dbReference type="EMBL" id="QEQK01000005">
    <property type="protein sequence ID" value="PWN56448.1"/>
    <property type="molecule type" value="Genomic_DNA"/>
</dbReference>
<dbReference type="OrthoDB" id="6503536at2"/>
<evidence type="ECO:0000313" key="6">
    <source>
        <dbReference type="Proteomes" id="UP000251800"/>
    </source>
</evidence>